<evidence type="ECO:0000256" key="2">
    <source>
        <dbReference type="ARBA" id="ARBA00022723"/>
    </source>
</evidence>
<keyword evidence="5 6" id="KW-0482">Metalloprotease</keyword>
<feature type="domain" description="Peptidase M48" evidence="8">
    <location>
        <begin position="207"/>
        <end position="414"/>
    </location>
</feature>
<dbReference type="Proteomes" id="UP001197974">
    <property type="component" value="Chromosome"/>
</dbReference>
<keyword evidence="1 6" id="KW-0645">Protease</keyword>
<evidence type="ECO:0000313" key="11">
    <source>
        <dbReference type="Proteomes" id="UP001197974"/>
    </source>
</evidence>
<evidence type="ECO:0000256" key="4">
    <source>
        <dbReference type="ARBA" id="ARBA00022833"/>
    </source>
</evidence>
<feature type="domain" description="CAAX prenyl protease 1 N-terminal" evidence="9">
    <location>
        <begin position="46"/>
        <end position="203"/>
    </location>
</feature>
<proteinExistence type="inferred from homology"/>
<keyword evidence="2" id="KW-0479">Metal-binding</keyword>
<dbReference type="Pfam" id="PF01435">
    <property type="entry name" value="Peptidase_M48"/>
    <property type="match status" value="1"/>
</dbReference>
<dbReference type="Gene3D" id="3.30.2010.10">
    <property type="entry name" value="Metalloproteases ('zincins'), catalytic domain"/>
    <property type="match status" value="1"/>
</dbReference>
<feature type="transmembrane region" description="Helical" evidence="7">
    <location>
        <begin position="105"/>
        <end position="126"/>
    </location>
</feature>
<dbReference type="EMBL" id="CP129013">
    <property type="protein sequence ID" value="WLR42865.1"/>
    <property type="molecule type" value="Genomic_DNA"/>
</dbReference>
<sequence>MRRGLTLSVIIYFIYGLFFYWYLFMSNDIAIPEAYKGTAADPETFMNARELMLTEEYSNIKNFLYFVLIPFEWFIFFVFLIVGGSKWLQKASTTATSVSFIQTGLYFFWLSLLVNVISFPVEWLSYQISLSYNISTQATGDWINDQIIDFFVNFLLMWIMMAVLYTLIRKFKKRWWLYAWLLSVPFSLFLMFIQPVILDPLYNEFYPLQDKELEKKILSYAEQANIPADHVYEVDMSEKTNALNAYVTGIGDNSRIVLWDTTLEQLTEDEILFIMAHEIGHYVMHHIYIGIAGYLVLSFVGLYLIYRLMNLIVDRWGSYFKVTEVSDLSSLPLFLLLLGMLSFISSPAENYVSRFQEKSADMYAIEMTDNPEAAVMSFQELSRAGLSEVHPPALVKFFKYSHPTLLERINYIGETEEE</sequence>
<dbReference type="InterPro" id="IPR027057">
    <property type="entry name" value="CAXX_Prtase_1"/>
</dbReference>
<keyword evidence="11" id="KW-1185">Reference proteome</keyword>
<dbReference type="InterPro" id="IPR032456">
    <property type="entry name" value="Peptidase_M48_N"/>
</dbReference>
<keyword evidence="7" id="KW-0812">Transmembrane</keyword>
<gene>
    <name evidence="10" type="ORF">LC087_01090</name>
</gene>
<evidence type="ECO:0000256" key="5">
    <source>
        <dbReference type="ARBA" id="ARBA00023049"/>
    </source>
</evidence>
<evidence type="ECO:0000256" key="3">
    <source>
        <dbReference type="ARBA" id="ARBA00022801"/>
    </source>
</evidence>
<comment type="similarity">
    <text evidence="6">Belongs to the peptidase M48 family.</text>
</comment>
<dbReference type="Pfam" id="PF16491">
    <property type="entry name" value="Peptidase_M48_N"/>
    <property type="match status" value="1"/>
</dbReference>
<feature type="transmembrane region" description="Helical" evidence="7">
    <location>
        <begin position="146"/>
        <end position="168"/>
    </location>
</feature>
<organism evidence="10 11">
    <name type="scientific">Bacillus carboniphilus</name>
    <dbReference type="NCBI Taxonomy" id="86663"/>
    <lineage>
        <taxon>Bacteria</taxon>
        <taxon>Bacillati</taxon>
        <taxon>Bacillota</taxon>
        <taxon>Bacilli</taxon>
        <taxon>Bacillales</taxon>
        <taxon>Bacillaceae</taxon>
        <taxon>Bacillus</taxon>
    </lineage>
</organism>
<evidence type="ECO:0000259" key="8">
    <source>
        <dbReference type="Pfam" id="PF01435"/>
    </source>
</evidence>
<feature type="transmembrane region" description="Helical" evidence="7">
    <location>
        <begin position="287"/>
        <end position="306"/>
    </location>
</feature>
<dbReference type="PANTHER" id="PTHR10120">
    <property type="entry name" value="CAAX PRENYL PROTEASE 1"/>
    <property type="match status" value="1"/>
</dbReference>
<keyword evidence="4 6" id="KW-0862">Zinc</keyword>
<name>A0ABY9JU05_9BACI</name>
<feature type="transmembrane region" description="Helical" evidence="7">
    <location>
        <begin position="63"/>
        <end position="84"/>
    </location>
</feature>
<evidence type="ECO:0000256" key="7">
    <source>
        <dbReference type="SAM" id="Phobius"/>
    </source>
</evidence>
<dbReference type="InterPro" id="IPR001915">
    <property type="entry name" value="Peptidase_M48"/>
</dbReference>
<accession>A0ABY9JU05</accession>
<evidence type="ECO:0000256" key="1">
    <source>
        <dbReference type="ARBA" id="ARBA00022670"/>
    </source>
</evidence>
<protein>
    <submittedName>
        <fullName evidence="10">M48 family metallopeptidase</fullName>
    </submittedName>
</protein>
<evidence type="ECO:0000313" key="10">
    <source>
        <dbReference type="EMBL" id="WLR42865.1"/>
    </source>
</evidence>
<feature type="transmembrane region" description="Helical" evidence="7">
    <location>
        <begin position="175"/>
        <end position="197"/>
    </location>
</feature>
<keyword evidence="7" id="KW-0472">Membrane</keyword>
<comment type="cofactor">
    <cofactor evidence="6">
        <name>Zn(2+)</name>
        <dbReference type="ChEBI" id="CHEBI:29105"/>
    </cofactor>
    <text evidence="6">Binds 1 zinc ion per subunit.</text>
</comment>
<feature type="transmembrane region" description="Helical" evidence="7">
    <location>
        <begin position="5"/>
        <end position="23"/>
    </location>
</feature>
<evidence type="ECO:0000259" key="9">
    <source>
        <dbReference type="Pfam" id="PF16491"/>
    </source>
</evidence>
<keyword evidence="7" id="KW-1133">Transmembrane helix</keyword>
<evidence type="ECO:0000256" key="6">
    <source>
        <dbReference type="RuleBase" id="RU003983"/>
    </source>
</evidence>
<dbReference type="CDD" id="cd07343">
    <property type="entry name" value="M48A_Zmpste24p_like"/>
    <property type="match status" value="1"/>
</dbReference>
<reference evidence="10 11" key="1">
    <citation type="submission" date="2023-06" db="EMBL/GenBank/DDBJ databases">
        <title>Five Gram-positive bacteria isolated from mangrove sediments in Shenzhen, Guangdong, China.</title>
        <authorList>
            <person name="Yu S."/>
            <person name="Zheng W."/>
            <person name="Huang Y."/>
        </authorList>
    </citation>
    <scope>NUCLEOTIDE SEQUENCE [LARGE SCALE GENOMIC DNA]</scope>
    <source>
        <strain evidence="10 11">SaN35-3</strain>
    </source>
</reference>
<dbReference type="RefSeq" id="WP_226539308.1">
    <property type="nucleotide sequence ID" value="NZ_CP129013.1"/>
</dbReference>
<keyword evidence="3 6" id="KW-0378">Hydrolase</keyword>